<protein>
    <submittedName>
        <fullName evidence="5">Short-subunit dehydrogenase</fullName>
    </submittedName>
</protein>
<dbReference type="InterPro" id="IPR020904">
    <property type="entry name" value="Sc_DH/Rdtase_CS"/>
</dbReference>
<dbReference type="SUPFAM" id="SSF51735">
    <property type="entry name" value="NAD(P)-binding Rossmann-fold domains"/>
    <property type="match status" value="1"/>
</dbReference>
<name>A0ABR9JZJ0_9ACTN</name>
<comment type="similarity">
    <text evidence="1 3">Belongs to the short-chain dehydrogenases/reductases (SDR) family.</text>
</comment>
<gene>
    <name evidence="5" type="ORF">H4W34_005830</name>
</gene>
<dbReference type="PROSITE" id="PS00061">
    <property type="entry name" value="ADH_SHORT"/>
    <property type="match status" value="1"/>
</dbReference>
<dbReference type="Gene3D" id="3.40.50.720">
    <property type="entry name" value="NAD(P)-binding Rossmann-like Domain"/>
    <property type="match status" value="1"/>
</dbReference>
<comment type="caution">
    <text evidence="5">The sequence shown here is derived from an EMBL/GenBank/DDBJ whole genome shotgun (WGS) entry which is preliminary data.</text>
</comment>
<organism evidence="5 6">
    <name type="scientific">Actinomadura algeriensis</name>
    <dbReference type="NCBI Taxonomy" id="1679523"/>
    <lineage>
        <taxon>Bacteria</taxon>
        <taxon>Bacillati</taxon>
        <taxon>Actinomycetota</taxon>
        <taxon>Actinomycetes</taxon>
        <taxon>Streptosporangiales</taxon>
        <taxon>Thermomonosporaceae</taxon>
        <taxon>Actinomadura</taxon>
    </lineage>
</organism>
<sequence length="282" mass="28713">MVTLAGRSALVTGASSGIGAAIAEALAAAGARVGLAARRADRLAEVLARCRERAPGSAMWTADLADPDAAAALAAAAEAEFGGVDVLVCNAGMPKRRHVLDLTPGDVEDVLRLNYASAVRLALAVLPGMVARGRGNLVAVGSVAARLGPPHEAAYAASKAALTAFWESMAADLDGTGVQVHVVQPALVAGTELFDARPGEEEPLSDLTGALPPQDVAAAVLETIGDGRFERYVPDWFDQLASGKAADVEAFVAGVKEWRRERLGEIGRIGGAGGVAAAPPPQ</sequence>
<dbReference type="InterPro" id="IPR057326">
    <property type="entry name" value="KR_dom"/>
</dbReference>
<reference evidence="5 6" key="1">
    <citation type="submission" date="2020-10" db="EMBL/GenBank/DDBJ databases">
        <title>Sequencing the genomes of 1000 actinobacteria strains.</title>
        <authorList>
            <person name="Klenk H.-P."/>
        </authorList>
    </citation>
    <scope>NUCLEOTIDE SEQUENCE [LARGE SCALE GENOMIC DNA]</scope>
    <source>
        <strain evidence="5 6">DSM 46744</strain>
    </source>
</reference>
<evidence type="ECO:0000256" key="3">
    <source>
        <dbReference type="RuleBase" id="RU000363"/>
    </source>
</evidence>
<dbReference type="PANTHER" id="PTHR44196:SF1">
    <property type="entry name" value="DEHYDROGENASE_REDUCTASE SDR FAMILY MEMBER 7B"/>
    <property type="match status" value="1"/>
</dbReference>
<keyword evidence="6" id="KW-1185">Reference proteome</keyword>
<dbReference type="InterPro" id="IPR002347">
    <property type="entry name" value="SDR_fam"/>
</dbReference>
<keyword evidence="2" id="KW-0560">Oxidoreductase</keyword>
<accession>A0ABR9JZJ0</accession>
<feature type="domain" description="Ketoreductase" evidence="4">
    <location>
        <begin position="7"/>
        <end position="191"/>
    </location>
</feature>
<evidence type="ECO:0000313" key="5">
    <source>
        <dbReference type="EMBL" id="MBE1535997.1"/>
    </source>
</evidence>
<dbReference type="PRINTS" id="PR00081">
    <property type="entry name" value="GDHRDH"/>
</dbReference>
<dbReference type="RefSeq" id="WP_192762106.1">
    <property type="nucleotide sequence ID" value="NZ_JADBDZ010000001.1"/>
</dbReference>
<proteinExistence type="inferred from homology"/>
<dbReference type="EMBL" id="JADBDZ010000001">
    <property type="protein sequence ID" value="MBE1535997.1"/>
    <property type="molecule type" value="Genomic_DNA"/>
</dbReference>
<dbReference type="Pfam" id="PF00106">
    <property type="entry name" value="adh_short"/>
    <property type="match status" value="1"/>
</dbReference>
<dbReference type="PRINTS" id="PR00080">
    <property type="entry name" value="SDRFAMILY"/>
</dbReference>
<evidence type="ECO:0000256" key="1">
    <source>
        <dbReference type="ARBA" id="ARBA00006484"/>
    </source>
</evidence>
<dbReference type="Proteomes" id="UP000627838">
    <property type="component" value="Unassembled WGS sequence"/>
</dbReference>
<dbReference type="InterPro" id="IPR036291">
    <property type="entry name" value="NAD(P)-bd_dom_sf"/>
</dbReference>
<evidence type="ECO:0000259" key="4">
    <source>
        <dbReference type="SMART" id="SM00822"/>
    </source>
</evidence>
<evidence type="ECO:0000313" key="6">
    <source>
        <dbReference type="Proteomes" id="UP000627838"/>
    </source>
</evidence>
<evidence type="ECO:0000256" key="2">
    <source>
        <dbReference type="ARBA" id="ARBA00023002"/>
    </source>
</evidence>
<dbReference type="SMART" id="SM00822">
    <property type="entry name" value="PKS_KR"/>
    <property type="match status" value="1"/>
</dbReference>
<dbReference type="PANTHER" id="PTHR44196">
    <property type="entry name" value="DEHYDROGENASE/REDUCTASE SDR FAMILY MEMBER 7B"/>
    <property type="match status" value="1"/>
</dbReference>